<protein>
    <submittedName>
        <fullName evidence="3">NrtA/SsuA/CpmA family ABC transporter substrate-binding protein</fullName>
    </submittedName>
</protein>
<dbReference type="Gene3D" id="3.40.190.10">
    <property type="entry name" value="Periplasmic binding protein-like II"/>
    <property type="match status" value="2"/>
</dbReference>
<dbReference type="CDD" id="cd01008">
    <property type="entry name" value="PBP2_NrtA_SsuA_CpmA_like"/>
    <property type="match status" value="1"/>
</dbReference>
<gene>
    <name evidence="3" type="ORF">OIK44_00735</name>
</gene>
<accession>A0ABT5JTS6</accession>
<dbReference type="Proteomes" id="UP001221208">
    <property type="component" value="Unassembled WGS sequence"/>
</dbReference>
<comment type="caution">
    <text evidence="3">The sequence shown here is derived from an EMBL/GenBank/DDBJ whole genome shotgun (WGS) entry which is preliminary data.</text>
</comment>
<evidence type="ECO:0000259" key="2">
    <source>
        <dbReference type="SMART" id="SM00062"/>
    </source>
</evidence>
<reference evidence="3 4" key="1">
    <citation type="submission" date="2022-10" db="EMBL/GenBank/DDBJ databases">
        <title>Janthinobacterium sp. hw3 Genome sequencing.</title>
        <authorList>
            <person name="Park S."/>
        </authorList>
    </citation>
    <scope>NUCLEOTIDE SEQUENCE [LARGE SCALE GENOMIC DNA]</scope>
    <source>
        <strain evidence="4">hw3</strain>
    </source>
</reference>
<dbReference type="InterPro" id="IPR001638">
    <property type="entry name" value="Solute-binding_3/MltF_N"/>
</dbReference>
<evidence type="ECO:0000256" key="1">
    <source>
        <dbReference type="ARBA" id="ARBA00010742"/>
    </source>
</evidence>
<keyword evidence="4" id="KW-1185">Reference proteome</keyword>
<name>A0ABT5JTS6_9BURK</name>
<evidence type="ECO:0000313" key="3">
    <source>
        <dbReference type="EMBL" id="MDC8756108.1"/>
    </source>
</evidence>
<proteinExistence type="inferred from homology"/>
<dbReference type="EMBL" id="JAQQXR010000001">
    <property type="protein sequence ID" value="MDC8756108.1"/>
    <property type="molecule type" value="Genomic_DNA"/>
</dbReference>
<dbReference type="PANTHER" id="PTHR30024">
    <property type="entry name" value="ALIPHATIC SULFONATES-BINDING PROTEIN-RELATED"/>
    <property type="match status" value="1"/>
</dbReference>
<organism evidence="3 4">
    <name type="scientific">Janthinobacterium fluminis</name>
    <dbReference type="NCBI Taxonomy" id="2987524"/>
    <lineage>
        <taxon>Bacteria</taxon>
        <taxon>Pseudomonadati</taxon>
        <taxon>Pseudomonadota</taxon>
        <taxon>Betaproteobacteria</taxon>
        <taxon>Burkholderiales</taxon>
        <taxon>Oxalobacteraceae</taxon>
        <taxon>Janthinobacterium</taxon>
    </lineage>
</organism>
<evidence type="ECO:0000313" key="4">
    <source>
        <dbReference type="Proteomes" id="UP001221208"/>
    </source>
</evidence>
<dbReference type="InterPro" id="IPR015168">
    <property type="entry name" value="SsuA/THI5"/>
</dbReference>
<dbReference type="SMART" id="SM00062">
    <property type="entry name" value="PBPb"/>
    <property type="match status" value="1"/>
</dbReference>
<dbReference type="Pfam" id="PF09084">
    <property type="entry name" value="NMT1"/>
    <property type="match status" value="1"/>
</dbReference>
<dbReference type="RefSeq" id="WP_273668736.1">
    <property type="nucleotide sequence ID" value="NZ_JAQQXR010000001.1"/>
</dbReference>
<feature type="domain" description="Solute-binding protein family 3/N-terminal" evidence="2">
    <location>
        <begin position="51"/>
        <end position="268"/>
    </location>
</feature>
<dbReference type="SUPFAM" id="SSF53850">
    <property type="entry name" value="Periplasmic binding protein-like II"/>
    <property type="match status" value="1"/>
</dbReference>
<sequence>MTQYPDGRVKRRDPAAAAWGWVLLLAVTALAAAYVWFGRTAPPPPGGPPEKVVIATNTDYVGSCSVIAAQGKGYFAGEGIQVVVQAHSSGKAAMEAVLQGKANLGTVADIPIMFAGLEDKHIAVIASIFKTEQDHGVVGRRDSGVSTPASMKGKRIGVTLNTSGHFTLDALLNRQLLQSGEVTTRNYKPEELPAALEQGEVDAIATWEPFLTQALNQQGSNAVVFYGQEVYESIYNVAGMRNYVLSRADTIKKVLRALQSGARFCDEQPDAALALQASASKGDLAKWRASWPSYRFSVVLDQGLILALEDEARWAIKNKMTGRSEIPNYLDYVYLDGLEAVTPAAVTIIH</sequence>
<comment type="similarity">
    <text evidence="1">Belongs to the bacterial solute-binding protein SsuA/TauA family.</text>
</comment>